<dbReference type="OrthoDB" id="9786961at2"/>
<evidence type="ECO:0000313" key="1">
    <source>
        <dbReference type="EMBL" id="SHF06973.1"/>
    </source>
</evidence>
<dbReference type="NCBIfam" id="NF007277">
    <property type="entry name" value="PRK09736.1"/>
    <property type="match status" value="1"/>
</dbReference>
<dbReference type="InterPro" id="IPR014407">
    <property type="entry name" value="McrC_bac"/>
</dbReference>
<dbReference type="GO" id="GO:0009307">
    <property type="term" value="P:DNA restriction-modification system"/>
    <property type="evidence" value="ECO:0007669"/>
    <property type="project" value="InterPro"/>
</dbReference>
<dbReference type="Pfam" id="PF10117">
    <property type="entry name" value="McrBC"/>
    <property type="match status" value="1"/>
</dbReference>
<gene>
    <name evidence="1" type="ORF">SAMN02745190_01809</name>
</gene>
<accession>A0A1M4YMU2</accession>
<dbReference type="EMBL" id="FQUG01000006">
    <property type="protein sequence ID" value="SHF06973.1"/>
    <property type="molecule type" value="Genomic_DNA"/>
</dbReference>
<dbReference type="InterPro" id="IPR019292">
    <property type="entry name" value="McrC"/>
</dbReference>
<protein>
    <submittedName>
        <fullName evidence="1">5-methylcytosine-specific restriction enzyme subunit McrC</fullName>
    </submittedName>
</protein>
<organism evidence="1 2">
    <name type="scientific">Schwartzia succinivorans DSM 10502</name>
    <dbReference type="NCBI Taxonomy" id="1123243"/>
    <lineage>
        <taxon>Bacteria</taxon>
        <taxon>Bacillati</taxon>
        <taxon>Bacillota</taxon>
        <taxon>Negativicutes</taxon>
        <taxon>Selenomonadales</taxon>
        <taxon>Selenomonadaceae</taxon>
        <taxon>Schwartzia</taxon>
    </lineage>
</organism>
<dbReference type="PANTHER" id="PTHR38733">
    <property type="entry name" value="PROTEIN MCRC"/>
    <property type="match status" value="1"/>
</dbReference>
<dbReference type="AlphaFoldDB" id="A0A1M4YMU2"/>
<proteinExistence type="predicted"/>
<evidence type="ECO:0000313" key="2">
    <source>
        <dbReference type="Proteomes" id="UP000184404"/>
    </source>
</evidence>
<reference evidence="1 2" key="1">
    <citation type="submission" date="2016-11" db="EMBL/GenBank/DDBJ databases">
        <authorList>
            <person name="Jaros S."/>
            <person name="Januszkiewicz K."/>
            <person name="Wedrychowicz H."/>
        </authorList>
    </citation>
    <scope>NUCLEOTIDE SEQUENCE [LARGE SCALE GENOMIC DNA]</scope>
    <source>
        <strain evidence="1 2">DSM 10502</strain>
    </source>
</reference>
<dbReference type="Proteomes" id="UP000184404">
    <property type="component" value="Unassembled WGS sequence"/>
</dbReference>
<dbReference type="STRING" id="1123243.SAMN02745190_01809"/>
<keyword evidence="2" id="KW-1185">Reference proteome</keyword>
<dbReference type="PANTHER" id="PTHR38733:SF1">
    <property type="entry name" value="TYPE IV METHYL-DIRECTED RESTRICTION ENZYME ECOKMCRBC"/>
    <property type="match status" value="1"/>
</dbReference>
<sequence length="349" mass="40478">MIPVKNIYYMLSYAFSILRADSYKKVKTEAFENAAELFAAILINGITIQVKRGLGREYVEATESLSMPKGKLDIAESIRKQTYLKKRLVCSYDDFSPDTRMNRILKSSAILLIHSDISKPRRKTLRHLMNYFGDVREIDLRTVDWSFRYHRNNQSYQMLMAICFLLCRGLLQTKSHGSTKLMDFIDEQHKSRLYEKFLLAYYRRHFPQLSPQPLQIPWQLNEESKDALLPIMQTDITLSHNNKLLIIDAKYYSHALQSQYDKQTIRSAHLYQIFTYVKNAAVLKGTAHEVAGLLLYAKTDDELTPNSTYSMSGNRISVESLDLNQDFAHISNHLNRIAKEFFGLEPALP</sequence>
<dbReference type="RefSeq" id="WP_072935879.1">
    <property type="nucleotide sequence ID" value="NZ_FQUG01000006.1"/>
</dbReference>
<dbReference type="PIRSF" id="PIRSF003109">
    <property type="entry name" value="McrC"/>
    <property type="match status" value="1"/>
</dbReference>
<name>A0A1M4YMU2_9FIRM</name>